<evidence type="ECO:0000313" key="3">
    <source>
        <dbReference type="Proteomes" id="UP000324800"/>
    </source>
</evidence>
<comment type="caution">
    <text evidence="2">The sequence shown here is derived from an EMBL/GenBank/DDBJ whole genome shotgun (WGS) entry which is preliminary data.</text>
</comment>
<keyword evidence="1" id="KW-0472">Membrane</keyword>
<dbReference type="Proteomes" id="UP000324800">
    <property type="component" value="Unassembled WGS sequence"/>
</dbReference>
<keyword evidence="1" id="KW-1133">Transmembrane helix</keyword>
<dbReference type="EMBL" id="SNRW01003477">
    <property type="protein sequence ID" value="KAA6389739.1"/>
    <property type="molecule type" value="Genomic_DNA"/>
</dbReference>
<gene>
    <name evidence="2" type="ORF">EZS28_014735</name>
</gene>
<name>A0A5J4W5M3_9EUKA</name>
<sequence>FYSGQYHGIKSGFRIKSFESQLTFDGKLRQPELYQIQAIKQDHGQLNLLYGLFVGIPSGFRIKGLESYVTIGSTQTVTFTNLKQLYQFKGTLNCVKFKFPGMVIKNFTEFQIRAEEANVIIGSVDIPTNQITGMQQGKRSTTIYLHKCKTVTVQKVTLANNTNHNSASTVIISITPVMYVEAFPDTKLTIADCVFQNNCYSGRGDMSGAVYIDFIDNLTSTEKGYIRFFLCKFIRNTGTISGAIMFRGKGSNDILFSQVMFIGNGLTKGINFNGLAASCIFTYDDLGKQLGNNPFCTCYSSILQQYIQYSTDIRHGNQEPIFLQKEDNYQIPYLNASSGPAYVSMFDFGNDVYQSFIEAVDHMTNIGGTIILLGDQFTIQAGVTIAKYQEITINPYQGIPTLFNQGGQTIPFNVHVQISGRNPINDPDSGVIVGSSDNPLKTINYAVNLKDKVGDLTVILYRQIYPLQSPLWINDDNVYIKDENQYQNKYDYINKSVISSTIGSSNAFSIKEGSLVLNAINIDVTNSISPFVLVFITGQGSFEMNNASISMSSNNSKLIECIHAITSLKLLNINPISATGLSQSSSLIDLILNSNSKFELCNTSMTSSNNLRYITINLQDKPSNININKVQFNQLGQDDNAKVAQIYGTKIIPEQVFSLCSILDSTSFHPLLQIPEENYSGQYDNLLLIVKWTNQQLFYLLPTELFSSITVNNTITFIGANSIFQTETSAQLNVVNEGHLTVRGVTFNQMAQGSSIITSSSANSFIILEDVCFQIAQKKNFESILEYLPSSRIRKDFTKLKNKYQQIDYDYYLRSLDKIGTAQILSNSFVNITFGYSLSLSNIKFGEWIVTDDIPLIDANGPLQHFLVENMQIKHIGRQYGGPHILNLNIYPSGEAKIKNVTIDGRGWVHLSNWMKGINNKNTQNSSGKLTLDQKQGKQIGKYIINEIINNTLNVDFTNEFKWKYPAIKVNGGKLRVSDSKFVGLGVDGALVLEDLEAYLANSTRFEENDALNTAKAEGLNKNIIPSEYKSASDEEDSDKQIDEDDRQLKELRRYRGYVKNLLAYGKTTLKAHNVSFIGEKLSQKKKSFKEGYSLQIQHQSEVRLTGEIGESNNAFGVPEITYVKTQYIKGAEKDIGNGKIEKIVQIEIRTKGLLIPGVEWFLELQNKKDPEDNKRTFHYNLLHRKVWEEGINQENLEGWYLIENQNHVNIKKIASNSYPINEFDGKVFVQWLSEKVILLRLTHIEIKSEKKSNVDKIIEPDSDRYIKDWQLRLGIEKRKDQQGQKTDPKIKWTPLDKLPFPVIAIMLIIIGIIIFIPIVIAIILNVV</sequence>
<protein>
    <submittedName>
        <fullName evidence="2">Uncharacterized protein</fullName>
    </submittedName>
</protein>
<accession>A0A5J4W5M3</accession>
<evidence type="ECO:0000256" key="1">
    <source>
        <dbReference type="SAM" id="Phobius"/>
    </source>
</evidence>
<proteinExistence type="predicted"/>
<feature type="non-terminal residue" evidence="2">
    <location>
        <position position="1"/>
    </location>
</feature>
<feature type="transmembrane region" description="Helical" evidence="1">
    <location>
        <begin position="1299"/>
        <end position="1325"/>
    </location>
</feature>
<evidence type="ECO:0000313" key="2">
    <source>
        <dbReference type="EMBL" id="KAA6389739.1"/>
    </source>
</evidence>
<keyword evidence="1" id="KW-0812">Transmembrane</keyword>
<reference evidence="2 3" key="1">
    <citation type="submission" date="2019-03" db="EMBL/GenBank/DDBJ databases">
        <title>Single cell metagenomics reveals metabolic interactions within the superorganism composed of flagellate Streblomastix strix and complex community of Bacteroidetes bacteria on its surface.</title>
        <authorList>
            <person name="Treitli S.C."/>
            <person name="Kolisko M."/>
            <person name="Husnik F."/>
            <person name="Keeling P."/>
            <person name="Hampl V."/>
        </authorList>
    </citation>
    <scope>NUCLEOTIDE SEQUENCE [LARGE SCALE GENOMIC DNA]</scope>
    <source>
        <strain evidence="2">ST1C</strain>
    </source>
</reference>
<organism evidence="2 3">
    <name type="scientific">Streblomastix strix</name>
    <dbReference type="NCBI Taxonomy" id="222440"/>
    <lineage>
        <taxon>Eukaryota</taxon>
        <taxon>Metamonada</taxon>
        <taxon>Preaxostyla</taxon>
        <taxon>Oxymonadida</taxon>
        <taxon>Streblomastigidae</taxon>
        <taxon>Streblomastix</taxon>
    </lineage>
</organism>